<evidence type="ECO:0000313" key="10">
    <source>
        <dbReference type="Proteomes" id="UP000319756"/>
    </source>
</evidence>
<reference evidence="10" key="1">
    <citation type="submission" date="2019-01" db="EMBL/GenBank/DDBJ databases">
        <title>Genomic analysis of Salicibibacter sp. NKC3-5.</title>
        <authorList>
            <person name="Oh Y.J."/>
        </authorList>
    </citation>
    <scope>NUCLEOTIDE SEQUENCE [LARGE SCALE GENOMIC DNA]</scope>
    <source>
        <strain evidence="10">NKC3-5</strain>
    </source>
</reference>
<sequence>MPFQILINLIIAFLWVTLQDDWSLPTFTLGYILGLAILFLMRRFFNEKFYLSRVWAIIVLMAIFMWELIMSTIVVIGQILRPKLNITPGIFKLETELESNWEITTLALLFMLTPGSVVVEVSPDKNTFYMHVMDIPVSRDMVISSHARFEKAIMEVTR</sequence>
<dbReference type="GO" id="GO:0015297">
    <property type="term" value="F:antiporter activity"/>
    <property type="evidence" value="ECO:0007669"/>
    <property type="project" value="UniProtKB-KW"/>
</dbReference>
<feature type="transmembrane region" description="Helical" evidence="8">
    <location>
        <begin position="22"/>
        <end position="42"/>
    </location>
</feature>
<organism evidence="9 10">
    <name type="scientific">Salicibibacter halophilus</name>
    <dbReference type="NCBI Taxonomy" id="2502791"/>
    <lineage>
        <taxon>Bacteria</taxon>
        <taxon>Bacillati</taxon>
        <taxon>Bacillota</taxon>
        <taxon>Bacilli</taxon>
        <taxon>Bacillales</taxon>
        <taxon>Bacillaceae</taxon>
        <taxon>Salicibibacter</taxon>
    </lineage>
</organism>
<comment type="similarity">
    <text evidence="2">Belongs to the CPA3 antiporters (TC 2.A.63) subunit E family.</text>
</comment>
<dbReference type="KEGG" id="sale:EPH95_15455"/>
<dbReference type="RefSeq" id="WP_142090923.1">
    <property type="nucleotide sequence ID" value="NZ_CP035485.1"/>
</dbReference>
<dbReference type="PIRSF" id="PIRSF019239">
    <property type="entry name" value="MrpE"/>
    <property type="match status" value="1"/>
</dbReference>
<dbReference type="InterPro" id="IPR002758">
    <property type="entry name" value="Cation_antiport_E"/>
</dbReference>
<comment type="subcellular location">
    <subcellularLocation>
        <location evidence="1">Cell membrane</location>
        <topology evidence="1">Multi-pass membrane protein</topology>
    </subcellularLocation>
</comment>
<dbReference type="NCBIfam" id="NF006517">
    <property type="entry name" value="PRK08965.1-1"/>
    <property type="match status" value="1"/>
</dbReference>
<evidence type="ECO:0000256" key="1">
    <source>
        <dbReference type="ARBA" id="ARBA00004651"/>
    </source>
</evidence>
<keyword evidence="3" id="KW-0050">Antiport</keyword>
<keyword evidence="3" id="KW-0813">Transport</keyword>
<dbReference type="OrthoDB" id="9800498at2"/>
<dbReference type="AlphaFoldDB" id="A0A514LLK6"/>
<evidence type="ECO:0000256" key="2">
    <source>
        <dbReference type="ARBA" id="ARBA00006228"/>
    </source>
</evidence>
<dbReference type="PANTHER" id="PTHR34584:SF1">
    <property type="entry name" value="NA(+)_H(+) ANTIPORTER SUBUNIT E1"/>
    <property type="match status" value="1"/>
</dbReference>
<keyword evidence="4" id="KW-1003">Cell membrane</keyword>
<gene>
    <name evidence="9" type="ORF">EPH95_15455</name>
</gene>
<dbReference type="PANTHER" id="PTHR34584">
    <property type="entry name" value="NA(+)/H(+) ANTIPORTER SUBUNIT E1"/>
    <property type="match status" value="1"/>
</dbReference>
<evidence type="ECO:0000256" key="6">
    <source>
        <dbReference type="ARBA" id="ARBA00022989"/>
    </source>
</evidence>
<dbReference type="Proteomes" id="UP000319756">
    <property type="component" value="Chromosome"/>
</dbReference>
<evidence type="ECO:0000313" key="9">
    <source>
        <dbReference type="EMBL" id="QDI92415.1"/>
    </source>
</evidence>
<dbReference type="GO" id="GO:0008324">
    <property type="term" value="F:monoatomic cation transmembrane transporter activity"/>
    <property type="evidence" value="ECO:0007669"/>
    <property type="project" value="InterPro"/>
</dbReference>
<name>A0A514LLK6_9BACI</name>
<protein>
    <submittedName>
        <fullName evidence="9">Na+/H+ antiporter subunit E</fullName>
    </submittedName>
</protein>
<evidence type="ECO:0000256" key="5">
    <source>
        <dbReference type="ARBA" id="ARBA00022692"/>
    </source>
</evidence>
<feature type="transmembrane region" description="Helical" evidence="8">
    <location>
        <begin position="54"/>
        <end position="80"/>
    </location>
</feature>
<evidence type="ECO:0000256" key="8">
    <source>
        <dbReference type="SAM" id="Phobius"/>
    </source>
</evidence>
<evidence type="ECO:0000256" key="4">
    <source>
        <dbReference type="ARBA" id="ARBA00022475"/>
    </source>
</evidence>
<keyword evidence="6 8" id="KW-1133">Transmembrane helix</keyword>
<keyword evidence="10" id="KW-1185">Reference proteome</keyword>
<evidence type="ECO:0000256" key="3">
    <source>
        <dbReference type="ARBA" id="ARBA00022449"/>
    </source>
</evidence>
<dbReference type="EMBL" id="CP035485">
    <property type="protein sequence ID" value="QDI92415.1"/>
    <property type="molecule type" value="Genomic_DNA"/>
</dbReference>
<accession>A0A514LLK6</accession>
<dbReference type="GO" id="GO:0005886">
    <property type="term" value="C:plasma membrane"/>
    <property type="evidence" value="ECO:0007669"/>
    <property type="project" value="UniProtKB-SubCell"/>
</dbReference>
<keyword evidence="7 8" id="KW-0472">Membrane</keyword>
<dbReference type="Pfam" id="PF01899">
    <property type="entry name" value="MNHE"/>
    <property type="match status" value="1"/>
</dbReference>
<evidence type="ECO:0000256" key="7">
    <source>
        <dbReference type="ARBA" id="ARBA00023136"/>
    </source>
</evidence>
<keyword evidence="5 8" id="KW-0812">Transmembrane</keyword>
<proteinExistence type="inferred from homology"/>